<name>A0ABR6NDJ9_9SPHN</name>
<evidence type="ECO:0000259" key="2">
    <source>
        <dbReference type="Pfam" id="PF13767"/>
    </source>
</evidence>
<keyword evidence="4" id="KW-1185">Reference proteome</keyword>
<dbReference type="InterPro" id="IPR025433">
    <property type="entry name" value="DUF4168"/>
</dbReference>
<dbReference type="Pfam" id="PF13767">
    <property type="entry name" value="DUF4168"/>
    <property type="match status" value="1"/>
</dbReference>
<feature type="compositionally biased region" description="Polar residues" evidence="1">
    <location>
        <begin position="66"/>
        <end position="77"/>
    </location>
</feature>
<dbReference type="RefSeq" id="WP_260394599.1">
    <property type="nucleotide sequence ID" value="NZ_JACHKA010000001.1"/>
</dbReference>
<evidence type="ECO:0000313" key="3">
    <source>
        <dbReference type="EMBL" id="MBB5984309.1"/>
    </source>
</evidence>
<protein>
    <recommendedName>
        <fullName evidence="2">DUF4168 domain-containing protein</fullName>
    </recommendedName>
</protein>
<reference evidence="3 4" key="1">
    <citation type="submission" date="2020-08" db="EMBL/GenBank/DDBJ databases">
        <title>Exploring microbial biodiversity for novel pathways involved in the catabolism of aromatic compounds derived from lignin.</title>
        <authorList>
            <person name="Elkins J."/>
        </authorList>
    </citation>
    <scope>NUCLEOTIDE SEQUENCE [LARGE SCALE GENOMIC DNA]</scope>
    <source>
        <strain evidence="3 4">B1D3A</strain>
    </source>
</reference>
<comment type="caution">
    <text evidence="3">The sequence shown here is derived from an EMBL/GenBank/DDBJ whole genome shotgun (WGS) entry which is preliminary data.</text>
</comment>
<dbReference type="Proteomes" id="UP001138540">
    <property type="component" value="Unassembled WGS sequence"/>
</dbReference>
<proteinExistence type="predicted"/>
<evidence type="ECO:0000313" key="4">
    <source>
        <dbReference type="Proteomes" id="UP001138540"/>
    </source>
</evidence>
<feature type="region of interest" description="Disordered" evidence="1">
    <location>
        <begin position="66"/>
        <end position="89"/>
    </location>
</feature>
<accession>A0ABR6NDJ9</accession>
<dbReference type="EMBL" id="JACHKA010000001">
    <property type="protein sequence ID" value="MBB5984309.1"/>
    <property type="molecule type" value="Genomic_DNA"/>
</dbReference>
<feature type="domain" description="DUF4168" evidence="2">
    <location>
        <begin position="36"/>
        <end position="73"/>
    </location>
</feature>
<gene>
    <name evidence="3" type="ORF">HNP60_000283</name>
</gene>
<organism evidence="3 4">
    <name type="scientific">Sphingobium lignivorans</name>
    <dbReference type="NCBI Taxonomy" id="2735886"/>
    <lineage>
        <taxon>Bacteria</taxon>
        <taxon>Pseudomonadati</taxon>
        <taxon>Pseudomonadota</taxon>
        <taxon>Alphaproteobacteria</taxon>
        <taxon>Sphingomonadales</taxon>
        <taxon>Sphingomonadaceae</taxon>
        <taxon>Sphingobium</taxon>
    </lineage>
</organism>
<sequence length="89" mass="9456">MPPAATEQYSDADLKAFARAAIEASKIQQDAAVPAEEKQPKMLAAVQAEGLDPVKFNEIAQASQANPTLRQRIQQVASAEAQPGAQPQN</sequence>
<evidence type="ECO:0000256" key="1">
    <source>
        <dbReference type="SAM" id="MobiDB-lite"/>
    </source>
</evidence>